<name>A0A0J1FT17_9FIRM</name>
<gene>
    <name evidence="1" type="ORF">DEAC_c21520</name>
</gene>
<sequence length="776" mass="80996">MSSGRVKTKITVFTINVLLLSMLPIQPVQALPIPSPNVSYQSDSFKILNANLTKDNTSAEKALTVINSGNESFSDFAAAGVKRQIKGNKEKYDLAIAYAVGIKGLSLSLSEVQNVIDSVNTKVAADALDAVNSGTEIFDDFASAGVTKAIKANKADYDSAIAAALKTKKSSLSLFEVQNTVDSVNTTVVATALSEINSGTELFEDFAKAGITKVVKANKDKYDTAIADARENKGLNLNLIELQNTVNSVNAAVVAAALTAINKGTEDISDFAAAGVWRAAKANKVSYDSAISDALTAKGSNLTAAEVQKNVDSVNKVAAANALMVINRGTEEFSNFAAAGITKAVQANKAGYDSAIAADRVKKGSDLTLAEMQNVIESVNAASAAAALTAINTGSEEFVDFSAAGVTKVSKAHKSDYDSAIAAAVKRKGASLSLAEVQDTVDKVNTAVAEDALTAINSGAESFSDFAAAGITKAVQANKDRYDLAIATARKEAYSILSRADVQGIVEEVNRMSPSTALLAINTGSESFTDFAIVGIRNANSRNKKQYDTAIQAAKIPNGPPLTVADVQKQVDIVNAAAAEIALKSINKGTRDFADYEIAGVKGAIGGLKRYYDGSVKTAVNQKGANLTLQDVQMAVDIINTRAASALSALNGGTDSYSDFLNAGVTSVIEADKASYDTAIAAALKAKGSNLTLAEVQKVVDGVNVPLRLQFINNGTEEFSDFALVGIKGAVGKYKGNYDKVIAAAKLVKGSDLLLGEIQSLIDDVNKKLTYSKTVQ</sequence>
<proteinExistence type="predicted"/>
<accession>A0A0J1FT17</accession>
<dbReference type="PATRIC" id="fig|476652.3.peg.2229"/>
<dbReference type="Proteomes" id="UP000036356">
    <property type="component" value="Unassembled WGS sequence"/>
</dbReference>
<dbReference type="RefSeq" id="WP_047809995.1">
    <property type="nucleotide sequence ID" value="NZ_LDZY01000006.1"/>
</dbReference>
<keyword evidence="2" id="KW-1185">Reference proteome</keyword>
<dbReference type="AlphaFoldDB" id="A0A0J1FT17"/>
<evidence type="ECO:0000313" key="1">
    <source>
        <dbReference type="EMBL" id="KLU66113.1"/>
    </source>
</evidence>
<comment type="caution">
    <text evidence="1">The sequence shown here is derived from an EMBL/GenBank/DDBJ whole genome shotgun (WGS) entry which is preliminary data.</text>
</comment>
<evidence type="ECO:0000313" key="2">
    <source>
        <dbReference type="Proteomes" id="UP000036356"/>
    </source>
</evidence>
<dbReference type="EMBL" id="LDZY01000006">
    <property type="protein sequence ID" value="KLU66113.1"/>
    <property type="molecule type" value="Genomic_DNA"/>
</dbReference>
<dbReference type="STRING" id="476652.DEAC_c21520"/>
<organism evidence="1 2">
    <name type="scientific">Desulfosporosinus acididurans</name>
    <dbReference type="NCBI Taxonomy" id="476652"/>
    <lineage>
        <taxon>Bacteria</taxon>
        <taxon>Bacillati</taxon>
        <taxon>Bacillota</taxon>
        <taxon>Clostridia</taxon>
        <taxon>Eubacteriales</taxon>
        <taxon>Desulfitobacteriaceae</taxon>
        <taxon>Desulfosporosinus</taxon>
    </lineage>
</organism>
<protein>
    <submittedName>
        <fullName evidence="1">Uncharacterized protein</fullName>
    </submittedName>
</protein>
<reference evidence="1 2" key="1">
    <citation type="submission" date="2015-06" db="EMBL/GenBank/DDBJ databases">
        <title>Draft genome of the moderately acidophilic sulfate reducer Candidatus Desulfosporosinus acididurans strain M1.</title>
        <authorList>
            <person name="Poehlein A."/>
            <person name="Petzsch P."/>
            <person name="Johnson B.D."/>
            <person name="Schloemann M."/>
            <person name="Daniel R."/>
            <person name="Muehling M."/>
        </authorList>
    </citation>
    <scope>NUCLEOTIDE SEQUENCE [LARGE SCALE GENOMIC DNA]</scope>
    <source>
        <strain evidence="1 2">M1</strain>
    </source>
</reference>